<gene>
    <name evidence="3 6" type="primary">gcvH</name>
    <name evidence="6" type="ORF">Q8A57_06625</name>
</gene>
<comment type="similarity">
    <text evidence="1 3">Belongs to the GcvH family.</text>
</comment>
<evidence type="ECO:0000256" key="2">
    <source>
        <dbReference type="ARBA" id="ARBA00022823"/>
    </source>
</evidence>
<dbReference type="GO" id="GO:0005960">
    <property type="term" value="C:glycine cleavage complex"/>
    <property type="evidence" value="ECO:0007669"/>
    <property type="project" value="InterPro"/>
</dbReference>
<dbReference type="InterPro" id="IPR033753">
    <property type="entry name" value="GCV_H/Fam206"/>
</dbReference>
<dbReference type="NCBIfam" id="NF002270">
    <property type="entry name" value="PRK01202.1"/>
    <property type="match status" value="1"/>
</dbReference>
<dbReference type="Pfam" id="PF01597">
    <property type="entry name" value="GCV_H"/>
    <property type="match status" value="1"/>
</dbReference>
<dbReference type="InterPro" id="IPR017453">
    <property type="entry name" value="GCV_H_sub"/>
</dbReference>
<dbReference type="PANTHER" id="PTHR11715">
    <property type="entry name" value="GLYCINE CLEAVAGE SYSTEM H PROTEIN"/>
    <property type="match status" value="1"/>
</dbReference>
<dbReference type="GO" id="GO:0009249">
    <property type="term" value="P:protein lipoylation"/>
    <property type="evidence" value="ECO:0007669"/>
    <property type="project" value="TreeGrafter"/>
</dbReference>
<protein>
    <recommendedName>
        <fullName evidence="3">Glycine cleavage system H protein</fullName>
    </recommendedName>
</protein>
<dbReference type="Proteomes" id="UP001178354">
    <property type="component" value="Unassembled WGS sequence"/>
</dbReference>
<dbReference type="GO" id="GO:0005829">
    <property type="term" value="C:cytosol"/>
    <property type="evidence" value="ECO:0007669"/>
    <property type="project" value="TreeGrafter"/>
</dbReference>
<evidence type="ECO:0000256" key="3">
    <source>
        <dbReference type="HAMAP-Rule" id="MF_00272"/>
    </source>
</evidence>
<keyword evidence="7" id="KW-1185">Reference proteome</keyword>
<evidence type="ECO:0000256" key="4">
    <source>
        <dbReference type="PIRSR" id="PIRSR617453-50"/>
    </source>
</evidence>
<dbReference type="SUPFAM" id="SSF51230">
    <property type="entry name" value="Single hybrid motif"/>
    <property type="match status" value="1"/>
</dbReference>
<comment type="caution">
    <text evidence="6">The sequence shown here is derived from an EMBL/GenBank/DDBJ whole genome shotgun (WGS) entry which is preliminary data.</text>
</comment>
<organism evidence="6 7">
    <name type="scientific">Porticoccus litoralis</name>
    <dbReference type="NCBI Taxonomy" id="434086"/>
    <lineage>
        <taxon>Bacteria</taxon>
        <taxon>Pseudomonadati</taxon>
        <taxon>Pseudomonadota</taxon>
        <taxon>Gammaproteobacteria</taxon>
        <taxon>Cellvibrionales</taxon>
        <taxon>Porticoccaceae</taxon>
        <taxon>Porticoccus</taxon>
    </lineage>
</organism>
<feature type="domain" description="Lipoyl-binding" evidence="5">
    <location>
        <begin position="24"/>
        <end position="106"/>
    </location>
</feature>
<comment type="subunit">
    <text evidence="3">The glycine cleavage system is composed of four proteins: P, T, L and H.</text>
</comment>
<dbReference type="PROSITE" id="PS00189">
    <property type="entry name" value="LIPOYL"/>
    <property type="match status" value="1"/>
</dbReference>
<dbReference type="InterPro" id="IPR003016">
    <property type="entry name" value="2-oxoA_DH_lipoyl-BS"/>
</dbReference>
<evidence type="ECO:0000256" key="1">
    <source>
        <dbReference type="ARBA" id="ARBA00009249"/>
    </source>
</evidence>
<dbReference type="InterPro" id="IPR000089">
    <property type="entry name" value="Biotin_lipoyl"/>
</dbReference>
<dbReference type="AlphaFoldDB" id="A0AAW8B6T2"/>
<dbReference type="HAMAP" id="MF_00272">
    <property type="entry name" value="GcvH"/>
    <property type="match status" value="1"/>
</dbReference>
<dbReference type="Gene3D" id="2.40.50.100">
    <property type="match status" value="1"/>
</dbReference>
<reference evidence="6" key="1">
    <citation type="journal article" date="2010" name="Int. J. Syst. Evol. Microbiol.">
        <title>Porticoccus litoralis gen. nov., sp. nov., a gammaproteobacterium isolated from the Yellow Sea.</title>
        <authorList>
            <person name="Oh H.M."/>
            <person name="Kim H."/>
            <person name="Kim K.M."/>
            <person name="Min G.S."/>
            <person name="Cho J.C."/>
        </authorList>
    </citation>
    <scope>NUCLEOTIDE SEQUENCE</scope>
    <source>
        <strain evidence="6">DSM 25064</strain>
    </source>
</reference>
<accession>A0AAW8B6T2</accession>
<evidence type="ECO:0000313" key="7">
    <source>
        <dbReference type="Proteomes" id="UP001178354"/>
    </source>
</evidence>
<dbReference type="GO" id="GO:0019464">
    <property type="term" value="P:glycine decarboxylation via glycine cleavage system"/>
    <property type="evidence" value="ECO:0007669"/>
    <property type="project" value="UniProtKB-UniRule"/>
</dbReference>
<feature type="modified residue" description="N6-lipoyllysine" evidence="3 4">
    <location>
        <position position="65"/>
    </location>
</feature>
<dbReference type="PROSITE" id="PS50968">
    <property type="entry name" value="BIOTINYL_LIPOYL"/>
    <property type="match status" value="1"/>
</dbReference>
<reference evidence="6" key="2">
    <citation type="submission" date="2023-08" db="EMBL/GenBank/DDBJ databases">
        <authorList>
            <person name="Luo J."/>
        </authorList>
    </citation>
    <scope>NUCLEOTIDE SEQUENCE</scope>
    <source>
        <strain evidence="6">DSM 25064</strain>
    </source>
</reference>
<keyword evidence="2 3" id="KW-0450">Lipoyl</keyword>
<proteinExistence type="inferred from homology"/>
<dbReference type="InterPro" id="IPR002930">
    <property type="entry name" value="GCV_H"/>
</dbReference>
<dbReference type="CDD" id="cd06848">
    <property type="entry name" value="GCS_H"/>
    <property type="match status" value="1"/>
</dbReference>
<dbReference type="PANTHER" id="PTHR11715:SF3">
    <property type="entry name" value="GLYCINE CLEAVAGE SYSTEM H PROTEIN-RELATED"/>
    <property type="match status" value="1"/>
</dbReference>
<evidence type="ECO:0000313" key="6">
    <source>
        <dbReference type="EMBL" id="MDP1520633.1"/>
    </source>
</evidence>
<dbReference type="NCBIfam" id="TIGR00527">
    <property type="entry name" value="gcvH"/>
    <property type="match status" value="1"/>
</dbReference>
<dbReference type="InterPro" id="IPR011053">
    <property type="entry name" value="Single_hybrid_motif"/>
</dbReference>
<dbReference type="FunFam" id="2.40.50.100:FF:000011">
    <property type="entry name" value="Glycine cleavage system H protein"/>
    <property type="match status" value="1"/>
</dbReference>
<sequence>MSETPSDLKYASTHEWARDEGDGTVTVGITDHAQDSLGDVVYVELPEIGTTVSAGDEAGVVESVKAASDIYAPVSGEVIAINDVLENAPETINDSPYDDGWFFKIKMSDPEELEDMMDADAYADASDED</sequence>
<dbReference type="RefSeq" id="WP_305170203.1">
    <property type="nucleotide sequence ID" value="NZ_JAUUUU010000003.1"/>
</dbReference>
<dbReference type="EMBL" id="JAUUUU010000003">
    <property type="protein sequence ID" value="MDP1520633.1"/>
    <property type="molecule type" value="Genomic_DNA"/>
</dbReference>
<evidence type="ECO:0000259" key="5">
    <source>
        <dbReference type="PROSITE" id="PS50968"/>
    </source>
</evidence>
<comment type="function">
    <text evidence="3">The glycine cleavage system catalyzes the degradation of glycine. The H protein shuttles the methylamine group of glycine from the P protein to the T protein.</text>
</comment>
<name>A0AAW8B6T2_9GAMM</name>
<comment type="cofactor">
    <cofactor evidence="3">
        <name>(R)-lipoate</name>
        <dbReference type="ChEBI" id="CHEBI:83088"/>
    </cofactor>
    <text evidence="3">Binds 1 lipoyl cofactor covalently.</text>
</comment>